<dbReference type="InterPro" id="IPR007233">
    <property type="entry name" value="TRAPPC"/>
</dbReference>
<dbReference type="GO" id="GO:0005794">
    <property type="term" value="C:Golgi apparatus"/>
    <property type="evidence" value="ECO:0007669"/>
    <property type="project" value="UniProtKB-SubCell"/>
</dbReference>
<evidence type="ECO:0000256" key="3">
    <source>
        <dbReference type="ARBA" id="ARBA00022892"/>
    </source>
</evidence>
<dbReference type="Pfam" id="PF04099">
    <property type="entry name" value="Sybindin"/>
    <property type="match status" value="1"/>
</dbReference>
<evidence type="ECO:0000256" key="1">
    <source>
        <dbReference type="ARBA" id="ARBA00022448"/>
    </source>
</evidence>
<dbReference type="SMART" id="SM01399">
    <property type="entry name" value="Sybindin"/>
    <property type="match status" value="1"/>
</dbReference>
<protein>
    <recommendedName>
        <fullName evidence="6">Trafficking protein particle complex subunit</fullName>
    </recommendedName>
</protein>
<dbReference type="PANTHER" id="PTHR23249">
    <property type="entry name" value="TRAFFICKING PROTEIN PARTICLE COMPLEX SUBUNIT"/>
    <property type="match status" value="1"/>
</dbReference>
<proteinExistence type="inferred from homology"/>
<evidence type="ECO:0000256" key="6">
    <source>
        <dbReference type="RuleBase" id="RU366065"/>
    </source>
</evidence>
<reference evidence="7" key="1">
    <citation type="journal article" date="2014" name="Genome Announc.">
        <title>Genome sequence of the yeast Cyberlindnera fabianii (Hansenula fabianii).</title>
        <authorList>
            <person name="Freel K.C."/>
            <person name="Sarilar V."/>
            <person name="Neuveglise C."/>
            <person name="Devillers H."/>
            <person name="Friedrich A."/>
            <person name="Schacherer J."/>
        </authorList>
    </citation>
    <scope>NUCLEOTIDE SEQUENCE</scope>
    <source>
        <strain evidence="7">YJS4271</strain>
    </source>
</reference>
<evidence type="ECO:0000313" key="7">
    <source>
        <dbReference type="EMBL" id="CDR38969.1"/>
    </source>
</evidence>
<accession>A0A061APC8</accession>
<dbReference type="GO" id="GO:0006888">
    <property type="term" value="P:endoplasmic reticulum to Golgi vesicle-mediated transport"/>
    <property type="evidence" value="ECO:0007669"/>
    <property type="project" value="UniProtKB-UniRule"/>
</dbReference>
<dbReference type="SUPFAM" id="SSF64356">
    <property type="entry name" value="SNARE-like"/>
    <property type="match status" value="1"/>
</dbReference>
<dbReference type="CDD" id="cd14855">
    <property type="entry name" value="TRAPPC1_MUM2"/>
    <property type="match status" value="1"/>
</dbReference>
<dbReference type="VEuPathDB" id="FungiDB:BON22_3427"/>
<keyword evidence="2 6" id="KW-0256">Endoplasmic reticulum</keyword>
<keyword evidence="1 6" id="KW-0813">Transport</keyword>
<gene>
    <name evidence="7" type="ORF">CYFA0S_02e09714g</name>
</gene>
<dbReference type="OrthoDB" id="3364529at2759"/>
<keyword evidence="3 6" id="KW-0931">ER-Golgi transport</keyword>
<name>A0A061APC8_CYBFA</name>
<dbReference type="PhylomeDB" id="A0A061APC8"/>
<comment type="subunit">
    <text evidence="6">Part of the multisubunit transport protein particle (TRAPP) complex.</text>
</comment>
<dbReference type="InterPro" id="IPR011012">
    <property type="entry name" value="Longin-like_dom_sf"/>
</dbReference>
<dbReference type="Gene3D" id="3.30.450.70">
    <property type="match status" value="1"/>
</dbReference>
<comment type="similarity">
    <text evidence="5">Belongs to the TRAPP small subunits family. BET5 subfamily.</text>
</comment>
<dbReference type="EMBL" id="LK052887">
    <property type="protein sequence ID" value="CDR38969.1"/>
    <property type="molecule type" value="Genomic_DNA"/>
</dbReference>
<comment type="subcellular location">
    <subcellularLocation>
        <location evidence="6">Endoplasmic reticulum</location>
    </subcellularLocation>
    <subcellularLocation>
        <location evidence="6">Golgi apparatus</location>
        <location evidence="6">cis-Golgi network</location>
    </subcellularLocation>
</comment>
<evidence type="ECO:0000256" key="2">
    <source>
        <dbReference type="ARBA" id="ARBA00022824"/>
    </source>
</evidence>
<dbReference type="AlphaFoldDB" id="A0A061APC8"/>
<dbReference type="PANTHER" id="PTHR23249:SF16">
    <property type="entry name" value="TRAFFICKING PROTEIN PARTICLE COMPLEX SUBUNIT 1"/>
    <property type="match status" value="1"/>
</dbReference>
<organism evidence="7">
    <name type="scientific">Cyberlindnera fabianii</name>
    <name type="common">Yeast</name>
    <name type="synonym">Hansenula fabianii</name>
    <dbReference type="NCBI Taxonomy" id="36022"/>
    <lineage>
        <taxon>Eukaryota</taxon>
        <taxon>Fungi</taxon>
        <taxon>Dikarya</taxon>
        <taxon>Ascomycota</taxon>
        <taxon>Saccharomycotina</taxon>
        <taxon>Saccharomycetes</taxon>
        <taxon>Phaffomycetales</taxon>
        <taxon>Phaffomycetaceae</taxon>
        <taxon>Cyberlindnera</taxon>
    </lineage>
</organism>
<evidence type="ECO:0000256" key="4">
    <source>
        <dbReference type="ARBA" id="ARBA00023034"/>
    </source>
</evidence>
<evidence type="ECO:0000256" key="5">
    <source>
        <dbReference type="ARBA" id="ARBA00038167"/>
    </source>
</evidence>
<dbReference type="GO" id="GO:0030008">
    <property type="term" value="C:TRAPP complex"/>
    <property type="evidence" value="ECO:0007669"/>
    <property type="project" value="UniProtKB-UniRule"/>
</dbReference>
<sequence>MAIYSFWIFDRHCNCIYSREWTQVLNPAAESHTGSGSVNSKNNEDNAKLLFGALFSLRSIAEKLGDTPEAKNTLTSFSTAKYRAHFYESASGLRFCILSDTKTMNLQDVLKYIYANIYVEHIVKNPLSPVDFKPGSKITNQRFIRLIDNYLSQI</sequence>
<dbReference type="GO" id="GO:0005783">
    <property type="term" value="C:endoplasmic reticulum"/>
    <property type="evidence" value="ECO:0007669"/>
    <property type="project" value="UniProtKB-SubCell"/>
</dbReference>
<keyword evidence="4 6" id="KW-0333">Golgi apparatus</keyword>